<feature type="compositionally biased region" description="Gly residues" evidence="4">
    <location>
        <begin position="90"/>
        <end position="102"/>
    </location>
</feature>
<dbReference type="GO" id="GO:0005762">
    <property type="term" value="C:mitochondrial large ribosomal subunit"/>
    <property type="evidence" value="ECO:0007669"/>
    <property type="project" value="TreeGrafter"/>
</dbReference>
<evidence type="ECO:0000256" key="3">
    <source>
        <dbReference type="ARBA" id="ARBA00023274"/>
    </source>
</evidence>
<dbReference type="PANTHER" id="PTHR12934:SF11">
    <property type="entry name" value="LARGE RIBOSOMAL SUBUNIT PROTEIN UL15M"/>
    <property type="match status" value="1"/>
</dbReference>
<gene>
    <name evidence="6" type="ORF">RMAR0315_LOCUS7887</name>
</gene>
<dbReference type="NCBIfam" id="TIGR01071">
    <property type="entry name" value="rplO_bact"/>
    <property type="match status" value="1"/>
</dbReference>
<dbReference type="AlphaFoldDB" id="A0A7S0G633"/>
<evidence type="ECO:0000313" key="6">
    <source>
        <dbReference type="EMBL" id="CAD8397897.1"/>
    </source>
</evidence>
<feature type="region of interest" description="Disordered" evidence="4">
    <location>
        <begin position="221"/>
        <end position="245"/>
    </location>
</feature>
<dbReference type="EMBL" id="HBEK01014515">
    <property type="protein sequence ID" value="CAD8397897.1"/>
    <property type="molecule type" value="Transcribed_RNA"/>
</dbReference>
<protein>
    <recommendedName>
        <fullName evidence="5">Large ribosomal subunit protein uL15/eL18 domain-containing protein</fullName>
    </recommendedName>
</protein>
<comment type="similarity">
    <text evidence="1">Belongs to the universal ribosomal protein uL15 family.</text>
</comment>
<proteinExistence type="inferred from homology"/>
<evidence type="ECO:0000256" key="4">
    <source>
        <dbReference type="SAM" id="MobiDB-lite"/>
    </source>
</evidence>
<feature type="region of interest" description="Disordered" evidence="4">
    <location>
        <begin position="68"/>
        <end position="130"/>
    </location>
</feature>
<dbReference type="InterPro" id="IPR021131">
    <property type="entry name" value="Ribosomal_uL15/eL18"/>
</dbReference>
<feature type="domain" description="Large ribosomal subunit protein uL15/eL18" evidence="5">
    <location>
        <begin position="154"/>
        <end position="218"/>
    </location>
</feature>
<feature type="compositionally biased region" description="Acidic residues" evidence="4">
    <location>
        <begin position="226"/>
        <end position="245"/>
    </location>
</feature>
<dbReference type="Gene3D" id="3.100.10.10">
    <property type="match status" value="1"/>
</dbReference>
<keyword evidence="2" id="KW-0689">Ribosomal protein</keyword>
<evidence type="ECO:0000256" key="1">
    <source>
        <dbReference type="ARBA" id="ARBA00007320"/>
    </source>
</evidence>
<name>A0A7S0G633_9RHOD</name>
<evidence type="ECO:0000259" key="5">
    <source>
        <dbReference type="Pfam" id="PF00828"/>
    </source>
</evidence>
<dbReference type="Pfam" id="PF00828">
    <property type="entry name" value="Ribosomal_L27A"/>
    <property type="match status" value="1"/>
</dbReference>
<sequence>MEGFVGNASVKLAGRAAGGYCGLRRNADGLSVAPRPIGESTGGAATVHMKIFDWKKRGQSGEMEIGEMSFTTLKPAPGSNQRKKRKGRGHSAGQGGSCGFGMRGQKSRSGRPSRPGFEGGQNPLYRRVPKYVGRPMGPGHSYTKYGLLKIEDLNKAEEGTVVTQESLQAAGIVTKNKLKLTKVVGGNVELTVKNLTVKAHAFTTSAVAAIEAAGGKCQLLNPTTNEDLDMDDDEEIEEVSESSEE</sequence>
<dbReference type="GO" id="GO:0006412">
    <property type="term" value="P:translation"/>
    <property type="evidence" value="ECO:0007669"/>
    <property type="project" value="InterPro"/>
</dbReference>
<dbReference type="PANTHER" id="PTHR12934">
    <property type="entry name" value="50S RIBOSOMAL PROTEIN L15"/>
    <property type="match status" value="1"/>
</dbReference>
<organism evidence="6">
    <name type="scientific">Rhodosorus marinus</name>
    <dbReference type="NCBI Taxonomy" id="101924"/>
    <lineage>
        <taxon>Eukaryota</taxon>
        <taxon>Rhodophyta</taxon>
        <taxon>Stylonematophyceae</taxon>
        <taxon>Stylonematales</taxon>
        <taxon>Stylonemataceae</taxon>
        <taxon>Rhodosorus</taxon>
    </lineage>
</organism>
<dbReference type="HAMAP" id="MF_01341">
    <property type="entry name" value="Ribosomal_uL15"/>
    <property type="match status" value="1"/>
</dbReference>
<dbReference type="SUPFAM" id="SSF52080">
    <property type="entry name" value="Ribosomal proteins L15p and L18e"/>
    <property type="match status" value="1"/>
</dbReference>
<dbReference type="InterPro" id="IPR030878">
    <property type="entry name" value="Ribosomal_uL15"/>
</dbReference>
<dbReference type="InterPro" id="IPR005749">
    <property type="entry name" value="Ribosomal_uL15_bac-type"/>
</dbReference>
<evidence type="ECO:0000256" key="2">
    <source>
        <dbReference type="ARBA" id="ARBA00022980"/>
    </source>
</evidence>
<dbReference type="InterPro" id="IPR036227">
    <property type="entry name" value="Ribosomal_uL15/eL18_sf"/>
</dbReference>
<reference evidence="6" key="1">
    <citation type="submission" date="2021-01" db="EMBL/GenBank/DDBJ databases">
        <authorList>
            <person name="Corre E."/>
            <person name="Pelletier E."/>
            <person name="Niang G."/>
            <person name="Scheremetjew M."/>
            <person name="Finn R."/>
            <person name="Kale V."/>
            <person name="Holt S."/>
            <person name="Cochrane G."/>
            <person name="Meng A."/>
            <person name="Brown T."/>
            <person name="Cohen L."/>
        </authorList>
    </citation>
    <scope>NUCLEOTIDE SEQUENCE</scope>
    <source>
        <strain evidence="6">UTEX LB 2760</strain>
    </source>
</reference>
<keyword evidence="3" id="KW-0687">Ribonucleoprotein</keyword>
<accession>A0A7S0G633</accession>
<dbReference type="GO" id="GO:0003735">
    <property type="term" value="F:structural constituent of ribosome"/>
    <property type="evidence" value="ECO:0007669"/>
    <property type="project" value="InterPro"/>
</dbReference>